<dbReference type="EMBL" id="CP147711">
    <property type="protein sequence ID" value="WXC81724.1"/>
    <property type="molecule type" value="Genomic_DNA"/>
</dbReference>
<protein>
    <submittedName>
        <fullName evidence="4">Response regulator</fullName>
    </submittedName>
</protein>
<dbReference type="InterPro" id="IPR050595">
    <property type="entry name" value="Bact_response_regulator"/>
</dbReference>
<reference evidence="4" key="1">
    <citation type="journal article" date="2021" name="Int. J. Syst. Evol. Microbiol.">
        <title>Bradyrhizobium septentrionale sp. nov. (sv. septentrionale) and Bradyrhizobium quebecense sp. nov. (sv. septentrionale) associated with legumes native to Canada possess rearranged symbiosis genes and numerous insertion sequences.</title>
        <authorList>
            <person name="Bromfield E.S.P."/>
            <person name="Cloutier S."/>
        </authorList>
    </citation>
    <scope>NUCLEOTIDE SEQUENCE</scope>
    <source>
        <strain evidence="4">5S5</strain>
    </source>
</reference>
<evidence type="ECO:0000313" key="4">
    <source>
        <dbReference type="EMBL" id="WXC81724.1"/>
    </source>
</evidence>
<dbReference type="SMART" id="SM00448">
    <property type="entry name" value="REC"/>
    <property type="match status" value="1"/>
</dbReference>
<dbReference type="PANTHER" id="PTHR44591">
    <property type="entry name" value="STRESS RESPONSE REGULATOR PROTEIN 1"/>
    <property type="match status" value="1"/>
</dbReference>
<proteinExistence type="predicted"/>
<feature type="domain" description="Response regulatory" evidence="3">
    <location>
        <begin position="7"/>
        <end position="117"/>
    </location>
</feature>
<evidence type="ECO:0000256" key="1">
    <source>
        <dbReference type="ARBA" id="ARBA00022553"/>
    </source>
</evidence>
<evidence type="ECO:0000259" key="3">
    <source>
        <dbReference type="PROSITE" id="PS50110"/>
    </source>
</evidence>
<feature type="modified residue" description="4-aspartylphosphate" evidence="2">
    <location>
        <position position="57"/>
    </location>
</feature>
<dbReference type="Pfam" id="PF00072">
    <property type="entry name" value="Response_reg"/>
    <property type="match status" value="1"/>
</dbReference>
<dbReference type="InterPro" id="IPR001789">
    <property type="entry name" value="Sig_transdc_resp-reg_receiver"/>
</dbReference>
<dbReference type="PANTHER" id="PTHR44591:SF24">
    <property type="entry name" value="PROTEIN-GLUTAMATE METHYLESTERASE_PROTEIN-GLUTAMINE GLUTAMINASE 1"/>
    <property type="match status" value="1"/>
</dbReference>
<organism evidence="4 5">
    <name type="scientific">Bradyrhizobium septentrionale</name>
    <dbReference type="NCBI Taxonomy" id="1404411"/>
    <lineage>
        <taxon>Bacteria</taxon>
        <taxon>Pseudomonadati</taxon>
        <taxon>Pseudomonadota</taxon>
        <taxon>Alphaproteobacteria</taxon>
        <taxon>Hyphomicrobiales</taxon>
        <taxon>Nitrobacteraceae</taxon>
        <taxon>Bradyrhizobium</taxon>
    </lineage>
</organism>
<name>A0ABZ2P6G9_9BRAD</name>
<dbReference type="Proteomes" id="UP001432046">
    <property type="component" value="Chromosome"/>
</dbReference>
<keyword evidence="5" id="KW-1185">Reference proteome</keyword>
<evidence type="ECO:0000313" key="5">
    <source>
        <dbReference type="Proteomes" id="UP001432046"/>
    </source>
</evidence>
<accession>A0ABZ2P6G9</accession>
<gene>
    <name evidence="4" type="ORF">WDK88_08985</name>
</gene>
<evidence type="ECO:0000256" key="2">
    <source>
        <dbReference type="PROSITE-ProRule" id="PRU00169"/>
    </source>
</evidence>
<sequence length="123" mass="13481">MTRPAYSVFVVEDETMIRMMLAEMLEVLGHTVAAEAGHLEQAIELANRTEFDFAVLDINLGGKLSAPVAEILRSRKLPFIFSTGYGASGIPADFANVPSLQKPFTIEALGRTIHELMGDESQR</sequence>
<dbReference type="RefSeq" id="WP_338821971.1">
    <property type="nucleotide sequence ID" value="NZ_CP147708.1"/>
</dbReference>
<reference evidence="4" key="2">
    <citation type="submission" date="2024-03" db="EMBL/GenBank/DDBJ databases">
        <authorList>
            <person name="Bromfield E.S.P."/>
            <person name="Cloutier S."/>
        </authorList>
    </citation>
    <scope>NUCLEOTIDE SEQUENCE</scope>
    <source>
        <strain evidence="4">5S5</strain>
    </source>
</reference>
<keyword evidence="1 2" id="KW-0597">Phosphoprotein</keyword>
<dbReference type="SUPFAM" id="SSF52172">
    <property type="entry name" value="CheY-like"/>
    <property type="match status" value="1"/>
</dbReference>
<dbReference type="Gene3D" id="3.40.50.2300">
    <property type="match status" value="1"/>
</dbReference>
<dbReference type="InterPro" id="IPR011006">
    <property type="entry name" value="CheY-like_superfamily"/>
</dbReference>
<dbReference type="PROSITE" id="PS50110">
    <property type="entry name" value="RESPONSE_REGULATORY"/>
    <property type="match status" value="1"/>
</dbReference>